<comment type="caution">
    <text evidence="3">The sequence shown here is derived from an EMBL/GenBank/DDBJ whole genome shotgun (WGS) entry which is preliminary data.</text>
</comment>
<reference evidence="3 4" key="1">
    <citation type="journal article" date="2015" name="Stand. Genomic Sci.">
        <title>Genomic Encyclopedia of Bacterial and Archaeal Type Strains, Phase III: the genomes of soil and plant-associated and newly described type strains.</title>
        <authorList>
            <person name="Whitman W.B."/>
            <person name="Woyke T."/>
            <person name="Klenk H.P."/>
            <person name="Zhou Y."/>
            <person name="Lilburn T.G."/>
            <person name="Beck B.J."/>
            <person name="De Vos P."/>
            <person name="Vandamme P."/>
            <person name="Eisen J.A."/>
            <person name="Garrity G."/>
            <person name="Hugenholtz P."/>
            <person name="Kyrpides N.C."/>
        </authorList>
    </citation>
    <scope>NUCLEOTIDE SEQUENCE [LARGE SCALE GENOMIC DNA]</scope>
    <source>
        <strain evidence="3 4">VKM Ac-2540</strain>
    </source>
</reference>
<sequence>MRGALSSAGMFSVRGRTGHLAWYRTDEAGAEVAFLHGFSDSAQCWEPLIGAMPGIRALAIDARGHGESGLPQEPVSYTAHRDDAALVLSGQPADGGVVVVGHSMGAMAAAYLAAARPDLVRAVVLEDPPTGPPPRDEQPHAGDQEAPGADQESPGGDRRDGPMLMPGWLAELRELDVAARIARGRAGDPGWAEDEFEPWAVSKAQVNPQLFELPYRDPVPLTDLLAQITCPVLLIHGDTDRGGLISTEYAERCARAAAGEFQAAHIAGAGHSVRRDKRPQYVAELASFLDRHS</sequence>
<name>A0A4Q7X8Q2_9ACTN</name>
<gene>
    <name evidence="3" type="ORF">EV645_1672</name>
</gene>
<evidence type="ECO:0000313" key="4">
    <source>
        <dbReference type="Proteomes" id="UP000292027"/>
    </source>
</evidence>
<dbReference type="RefSeq" id="WP_130441345.1">
    <property type="nucleotide sequence ID" value="NZ_SHKR01000011.1"/>
</dbReference>
<dbReference type="GO" id="GO:0016020">
    <property type="term" value="C:membrane"/>
    <property type="evidence" value="ECO:0007669"/>
    <property type="project" value="TreeGrafter"/>
</dbReference>
<organism evidence="3 4">
    <name type="scientific">Kribbella rubisoli</name>
    <dbReference type="NCBI Taxonomy" id="3075929"/>
    <lineage>
        <taxon>Bacteria</taxon>
        <taxon>Bacillati</taxon>
        <taxon>Actinomycetota</taxon>
        <taxon>Actinomycetes</taxon>
        <taxon>Propionibacteriales</taxon>
        <taxon>Kribbellaceae</taxon>
        <taxon>Kribbella</taxon>
    </lineage>
</organism>
<keyword evidence="4" id="KW-1185">Reference proteome</keyword>
<dbReference type="Gene3D" id="3.40.50.1820">
    <property type="entry name" value="alpha/beta hydrolase"/>
    <property type="match status" value="1"/>
</dbReference>
<accession>A0A4Q7X8Q2</accession>
<dbReference type="InterPro" id="IPR050266">
    <property type="entry name" value="AB_hydrolase_sf"/>
</dbReference>
<dbReference type="Proteomes" id="UP000292027">
    <property type="component" value="Unassembled WGS sequence"/>
</dbReference>
<dbReference type="PANTHER" id="PTHR43798:SF33">
    <property type="entry name" value="HYDROLASE, PUTATIVE (AFU_ORTHOLOGUE AFUA_2G14860)-RELATED"/>
    <property type="match status" value="1"/>
</dbReference>
<dbReference type="PANTHER" id="PTHR43798">
    <property type="entry name" value="MONOACYLGLYCEROL LIPASE"/>
    <property type="match status" value="1"/>
</dbReference>
<dbReference type="GO" id="GO:0003824">
    <property type="term" value="F:catalytic activity"/>
    <property type="evidence" value="ECO:0007669"/>
    <property type="project" value="UniProtKB-ARBA"/>
</dbReference>
<feature type="region of interest" description="Disordered" evidence="1">
    <location>
        <begin position="124"/>
        <end position="164"/>
    </location>
</feature>
<dbReference type="Pfam" id="PF12697">
    <property type="entry name" value="Abhydrolase_6"/>
    <property type="match status" value="1"/>
</dbReference>
<dbReference type="AlphaFoldDB" id="A0A4Q7X8Q2"/>
<evidence type="ECO:0000256" key="1">
    <source>
        <dbReference type="SAM" id="MobiDB-lite"/>
    </source>
</evidence>
<evidence type="ECO:0000313" key="3">
    <source>
        <dbReference type="EMBL" id="RZU19461.1"/>
    </source>
</evidence>
<dbReference type="InterPro" id="IPR029058">
    <property type="entry name" value="AB_hydrolase_fold"/>
</dbReference>
<dbReference type="EMBL" id="SHKR01000011">
    <property type="protein sequence ID" value="RZU19461.1"/>
    <property type="molecule type" value="Genomic_DNA"/>
</dbReference>
<feature type="domain" description="AB hydrolase-1" evidence="2">
    <location>
        <begin position="34"/>
        <end position="284"/>
    </location>
</feature>
<protein>
    <submittedName>
        <fullName evidence="3">Pimeloyl-ACP methyl ester carboxylesterase</fullName>
    </submittedName>
</protein>
<evidence type="ECO:0000259" key="2">
    <source>
        <dbReference type="Pfam" id="PF12697"/>
    </source>
</evidence>
<dbReference type="SUPFAM" id="SSF53474">
    <property type="entry name" value="alpha/beta-Hydrolases"/>
    <property type="match status" value="1"/>
</dbReference>
<dbReference type="InterPro" id="IPR000073">
    <property type="entry name" value="AB_hydrolase_1"/>
</dbReference>
<proteinExistence type="predicted"/>
<feature type="compositionally biased region" description="Basic and acidic residues" evidence="1">
    <location>
        <begin position="134"/>
        <end position="143"/>
    </location>
</feature>